<organism evidence="1 2">
    <name type="scientific">Synchytrium endobioticum</name>
    <dbReference type="NCBI Taxonomy" id="286115"/>
    <lineage>
        <taxon>Eukaryota</taxon>
        <taxon>Fungi</taxon>
        <taxon>Fungi incertae sedis</taxon>
        <taxon>Chytridiomycota</taxon>
        <taxon>Chytridiomycota incertae sedis</taxon>
        <taxon>Chytridiomycetes</taxon>
        <taxon>Synchytriales</taxon>
        <taxon>Synchytriaceae</taxon>
        <taxon>Synchytrium</taxon>
    </lineage>
</organism>
<sequence>MFEANEGIPMVRVSITAVELDRCTTSLATCFHCRYRMCFTCQARWRAGMTYMKYQQSLRDQTTATYSHLQQNTMACPSCGRMITKSGGCDHIVMTELYCVVLKGPIRHYSREYTRKRKISKHAKQNGGGCSHEVCWRCLWPYENIMRHGNHHHKPTCVHYFAYNREEEWSDEVVES</sequence>
<proteinExistence type="predicted"/>
<dbReference type="GO" id="GO:0004842">
    <property type="term" value="F:ubiquitin-protein transferase activity"/>
    <property type="evidence" value="ECO:0007669"/>
    <property type="project" value="InterPro"/>
</dbReference>
<reference evidence="1 2" key="1">
    <citation type="journal article" date="2019" name="Sci. Rep.">
        <title>Comparative genomics of chytrid fungi reveal insights into the obligate biotrophic and pathogenic lifestyle of Synchytrium endobioticum.</title>
        <authorList>
            <person name="van de Vossenberg B.T.L.H."/>
            <person name="Warris S."/>
            <person name="Nguyen H.D.T."/>
            <person name="van Gent-Pelzer M.P.E."/>
            <person name="Joly D.L."/>
            <person name="van de Geest H.C."/>
            <person name="Bonants P.J.M."/>
            <person name="Smith D.S."/>
            <person name="Levesque C.A."/>
            <person name="van der Lee T.A.J."/>
        </authorList>
    </citation>
    <scope>NUCLEOTIDE SEQUENCE [LARGE SCALE GENOMIC DNA]</scope>
    <source>
        <strain evidence="1 2">MB42</strain>
    </source>
</reference>
<comment type="caution">
    <text evidence="1">The sequence shown here is derived from an EMBL/GenBank/DDBJ whole genome shotgun (WGS) entry which is preliminary data.</text>
</comment>
<accession>A0A507BVA7</accession>
<keyword evidence="2" id="KW-1185">Reference proteome</keyword>
<dbReference type="InterPro" id="IPR031127">
    <property type="entry name" value="E3_UB_ligase_RBR"/>
</dbReference>
<dbReference type="SUPFAM" id="SSF57850">
    <property type="entry name" value="RING/U-box"/>
    <property type="match status" value="1"/>
</dbReference>
<evidence type="ECO:0008006" key="3">
    <source>
        <dbReference type="Google" id="ProtNLM"/>
    </source>
</evidence>
<dbReference type="VEuPathDB" id="FungiDB:SeMB42_g07761"/>
<name>A0A507BVA7_9FUNG</name>
<dbReference type="PANTHER" id="PTHR11685">
    <property type="entry name" value="RBR FAMILY RING FINGER AND IBR DOMAIN-CONTAINING"/>
    <property type="match status" value="1"/>
</dbReference>
<gene>
    <name evidence="1" type="ORF">SeMB42_g07761</name>
</gene>
<dbReference type="Gene3D" id="1.20.120.1750">
    <property type="match status" value="1"/>
</dbReference>
<protein>
    <recommendedName>
        <fullName evidence="3">RING-type domain-containing protein</fullName>
    </recommendedName>
</protein>
<dbReference type="GO" id="GO:0016567">
    <property type="term" value="P:protein ubiquitination"/>
    <property type="evidence" value="ECO:0007669"/>
    <property type="project" value="InterPro"/>
</dbReference>
<evidence type="ECO:0000313" key="1">
    <source>
        <dbReference type="EMBL" id="TPX31442.1"/>
    </source>
</evidence>
<dbReference type="EMBL" id="QEAN01000618">
    <property type="protein sequence ID" value="TPX31442.1"/>
    <property type="molecule type" value="Genomic_DNA"/>
</dbReference>
<evidence type="ECO:0000313" key="2">
    <source>
        <dbReference type="Proteomes" id="UP000317494"/>
    </source>
</evidence>
<dbReference type="Proteomes" id="UP000317494">
    <property type="component" value="Unassembled WGS sequence"/>
</dbReference>
<dbReference type="AlphaFoldDB" id="A0A507BVA7"/>